<reference evidence="3" key="1">
    <citation type="submission" date="2024-04" db="EMBL/GenBank/DDBJ databases">
        <authorList>
            <consortium name="Molecular Ecology Group"/>
        </authorList>
    </citation>
    <scope>NUCLEOTIDE SEQUENCE</scope>
</reference>
<name>A0AAV2MZD1_9HYME</name>
<evidence type="ECO:0008006" key="5">
    <source>
        <dbReference type="Google" id="ProtNLM"/>
    </source>
</evidence>
<evidence type="ECO:0000313" key="3">
    <source>
        <dbReference type="EMBL" id="CAL1672976.1"/>
    </source>
</evidence>
<dbReference type="Pfam" id="PF24664">
    <property type="entry name" value="Monjiviricetes_fusion"/>
    <property type="match status" value="1"/>
</dbReference>
<protein>
    <recommendedName>
        <fullName evidence="5">Envelope fusion protein</fullName>
    </recommendedName>
</protein>
<organism evidence="3 4">
    <name type="scientific">Lasius platythorax</name>
    <dbReference type="NCBI Taxonomy" id="488582"/>
    <lineage>
        <taxon>Eukaryota</taxon>
        <taxon>Metazoa</taxon>
        <taxon>Ecdysozoa</taxon>
        <taxon>Arthropoda</taxon>
        <taxon>Hexapoda</taxon>
        <taxon>Insecta</taxon>
        <taxon>Pterygota</taxon>
        <taxon>Neoptera</taxon>
        <taxon>Endopterygota</taxon>
        <taxon>Hymenoptera</taxon>
        <taxon>Apocrita</taxon>
        <taxon>Aculeata</taxon>
        <taxon>Formicoidea</taxon>
        <taxon>Formicidae</taxon>
        <taxon>Formicinae</taxon>
        <taxon>Lasius</taxon>
        <taxon>Lasius</taxon>
    </lineage>
</organism>
<evidence type="ECO:0000256" key="1">
    <source>
        <dbReference type="SAM" id="MobiDB-lite"/>
    </source>
</evidence>
<feature type="region of interest" description="Disordered" evidence="1">
    <location>
        <begin position="350"/>
        <end position="372"/>
    </location>
</feature>
<feature type="transmembrane region" description="Helical" evidence="2">
    <location>
        <begin position="380"/>
        <end position="400"/>
    </location>
</feature>
<keyword evidence="4" id="KW-1185">Reference proteome</keyword>
<keyword evidence="2" id="KW-1133">Transmembrane helix</keyword>
<evidence type="ECO:0000313" key="4">
    <source>
        <dbReference type="Proteomes" id="UP001497644"/>
    </source>
</evidence>
<dbReference type="AlphaFoldDB" id="A0AAV2MZD1"/>
<evidence type="ECO:0000256" key="2">
    <source>
        <dbReference type="SAM" id="Phobius"/>
    </source>
</evidence>
<proteinExistence type="predicted"/>
<sequence>MPSCVLLHAYGKLQLGNFSFHDLTANKVNSRLILLNETNNAAISSSDSLKPKQNVNTYIHVVFKQNTVRLDTLINKISLPIGTTCIYTNLECTDEEGYQNFWSPVFYKGCELLPQSIKYRGIAKKLQTPGHPTVYSFSRSNTRILLFIRSQHDACNATVFQTEHPRLVVREISDDYLKNQKSINNLRLLSYYTNNYINLVNNINQNIKNVYVSISTDKCIKKEIELRTSMTIADKDPSLFAYALMGTPGYTARIRGEAAQLLRCTPVPARLRTTGDCFKELPVTVDDKPKYLQPKTRIITSKGTEIPCDSLSTAIYKIKDQWYTLTPEAEKLSSIPEVIRSGLLPWGREFTAPHSRHSPNKLEDNAQNDQSIDKNTTPHISLSKVIIICLILILAVIAVAQKSRNHSAMQLQSRDAVITRTQPRHPYYAPDDADLSQGSSHENISDYLESLHRTYDTYEEHLDVQSEIYNLKTAYRNLEMRINNCTPPMQAGLNKLAVASS</sequence>
<dbReference type="EMBL" id="CAXIPU020001284">
    <property type="protein sequence ID" value="CAL1672976.1"/>
    <property type="molecule type" value="Genomic_DNA"/>
</dbReference>
<comment type="caution">
    <text evidence="3">The sequence shown here is derived from an EMBL/GenBank/DDBJ whole genome shotgun (WGS) entry which is preliminary data.</text>
</comment>
<keyword evidence="2" id="KW-0812">Transmembrane</keyword>
<accession>A0AAV2MZD1</accession>
<keyword evidence="2" id="KW-0472">Membrane</keyword>
<gene>
    <name evidence="3" type="ORF">LPLAT_LOCUS14725</name>
</gene>
<dbReference type="Proteomes" id="UP001497644">
    <property type="component" value="Unassembled WGS sequence"/>
</dbReference>